<keyword evidence="4" id="KW-1185">Reference proteome</keyword>
<gene>
    <name evidence="1" type="ORF">SAMN05661012_05499</name>
    <name evidence="2" type="ORF">SR876_14130</name>
</gene>
<accession>A0A1K1SIR7</accession>
<dbReference type="InterPro" id="IPR029057">
    <property type="entry name" value="PRTase-like"/>
</dbReference>
<dbReference type="Gene3D" id="3.40.50.2020">
    <property type="match status" value="1"/>
</dbReference>
<dbReference type="OrthoDB" id="658608at2"/>
<evidence type="ECO:0000313" key="3">
    <source>
        <dbReference type="Proteomes" id="UP000183788"/>
    </source>
</evidence>
<dbReference type="Proteomes" id="UP000183788">
    <property type="component" value="Unassembled WGS sequence"/>
</dbReference>
<keyword evidence="1" id="KW-0808">Transferase</keyword>
<dbReference type="STRING" id="1004.SAMN05661012_05499"/>
<dbReference type="AlphaFoldDB" id="A0A1K1SIR7"/>
<dbReference type="EMBL" id="FPIZ01000023">
    <property type="protein sequence ID" value="SFW84036.1"/>
    <property type="molecule type" value="Genomic_DNA"/>
</dbReference>
<dbReference type="GO" id="GO:0016757">
    <property type="term" value="F:glycosyltransferase activity"/>
    <property type="evidence" value="ECO:0007669"/>
    <property type="project" value="UniProtKB-KW"/>
</dbReference>
<proteinExistence type="predicted"/>
<dbReference type="SUPFAM" id="SSF53271">
    <property type="entry name" value="PRTase-like"/>
    <property type="match status" value="1"/>
</dbReference>
<reference evidence="1 3" key="1">
    <citation type="submission" date="2016-11" db="EMBL/GenBank/DDBJ databases">
        <authorList>
            <person name="Jaros S."/>
            <person name="Januszkiewicz K."/>
            <person name="Wedrychowicz H."/>
        </authorList>
    </citation>
    <scope>NUCLEOTIDE SEQUENCE [LARGE SCALE GENOMIC DNA]</scope>
    <source>
        <strain evidence="1 3">DSM 784</strain>
    </source>
</reference>
<organism evidence="1 3">
    <name type="scientific">Chitinophaga sancti</name>
    <dbReference type="NCBI Taxonomy" id="1004"/>
    <lineage>
        <taxon>Bacteria</taxon>
        <taxon>Pseudomonadati</taxon>
        <taxon>Bacteroidota</taxon>
        <taxon>Chitinophagia</taxon>
        <taxon>Chitinophagales</taxon>
        <taxon>Chitinophagaceae</taxon>
        <taxon>Chitinophaga</taxon>
    </lineage>
</organism>
<dbReference type="Proteomes" id="UP001326715">
    <property type="component" value="Chromosome"/>
</dbReference>
<keyword evidence="1" id="KW-0328">Glycosyltransferase</keyword>
<name>A0A1K1SIR7_9BACT</name>
<dbReference type="RefSeq" id="WP_072364607.1">
    <property type="nucleotide sequence ID" value="NZ_CP139972.1"/>
</dbReference>
<reference evidence="2 4" key="2">
    <citation type="submission" date="2023-11" db="EMBL/GenBank/DDBJ databases">
        <title>MicrobeMod: A computational toolkit for identifying prokaryotic methylation and restriction-modification with nanopore sequencing.</title>
        <authorList>
            <person name="Crits-Christoph A."/>
            <person name="Kang S.C."/>
            <person name="Lee H."/>
            <person name="Ostrov N."/>
        </authorList>
    </citation>
    <scope>NUCLEOTIDE SEQUENCE [LARGE SCALE GENOMIC DNA]</scope>
    <source>
        <strain evidence="2 4">ATCC 23090</strain>
    </source>
</reference>
<dbReference type="EMBL" id="CP140154">
    <property type="protein sequence ID" value="WQG92652.1"/>
    <property type="molecule type" value="Genomic_DNA"/>
</dbReference>
<sequence length="205" mass="23945">MIDFTTDCSRLGVYGAWHLVFYLSKYRNTPGTYSNYIIKFKEKEVDVIKAWTKWALIEIPKLNIHFDYIIRALGSAELRHQPDSKGLDIIGGWLAKKMSSVYCPEVLMKTRVTKPMHTLKTRPEREAEMHMAYVVADKKFDLNNKNILIIDDVTTAKITTAEMLRALRVEWPRARFYIFCLGKTEYEDYLNDVVPINIFNKLLNV</sequence>
<evidence type="ECO:0000313" key="2">
    <source>
        <dbReference type="EMBL" id="WQG92652.1"/>
    </source>
</evidence>
<protein>
    <submittedName>
        <fullName evidence="1">Predicted amidophosphoribosyltransferases</fullName>
    </submittedName>
</protein>
<evidence type="ECO:0000313" key="4">
    <source>
        <dbReference type="Proteomes" id="UP001326715"/>
    </source>
</evidence>
<evidence type="ECO:0000313" key="1">
    <source>
        <dbReference type="EMBL" id="SFW84036.1"/>
    </source>
</evidence>